<dbReference type="EMBL" id="CP137309">
    <property type="protein sequence ID" value="WQF84146.1"/>
    <property type="molecule type" value="Genomic_DNA"/>
</dbReference>
<organism evidence="5 6">
    <name type="scientific">Colletotrichum destructivum</name>
    <dbReference type="NCBI Taxonomy" id="34406"/>
    <lineage>
        <taxon>Eukaryota</taxon>
        <taxon>Fungi</taxon>
        <taxon>Dikarya</taxon>
        <taxon>Ascomycota</taxon>
        <taxon>Pezizomycotina</taxon>
        <taxon>Sordariomycetes</taxon>
        <taxon>Hypocreomycetidae</taxon>
        <taxon>Glomerellales</taxon>
        <taxon>Glomerellaceae</taxon>
        <taxon>Colletotrichum</taxon>
        <taxon>Colletotrichum destructivum species complex</taxon>
    </lineage>
</organism>
<dbReference type="InterPro" id="IPR021765">
    <property type="entry name" value="UstYa-like"/>
</dbReference>
<evidence type="ECO:0000313" key="5">
    <source>
        <dbReference type="EMBL" id="WQF84146.1"/>
    </source>
</evidence>
<sequence length="287" mass="32680">MSHRSSVAEDVPFLDGDSSTSTKEGLQNALVPERRNRWRVCSMWLLHLLMIFTNTVFFAANVMNSSIRAHGAEYSQNTLIKPNYAEPQDAPIEVNTVRWGLPIGKRTNFTSFDPEVADAAWATRGISHHQGWLKVSTEELASIQETSVEFKSGGHLVGMDVFHQLHCLNYLRKKLDGYKEGYPDIPEDEQIPPRFHIAHCIDSIRLSLECHSDLSLITQKWVDGWLEPWPVWQNQHVCRNFSRIREWAHVKQPNVAGQIIHPGMGVVSSGHLNLSALPIYREDHDDI</sequence>
<keyword evidence="6" id="KW-1185">Reference proteome</keyword>
<protein>
    <submittedName>
        <fullName evidence="5">Mycotoxin biosynthesis protein UstYa</fullName>
    </submittedName>
</protein>
<dbReference type="Pfam" id="PF11807">
    <property type="entry name" value="UstYa"/>
    <property type="match status" value="1"/>
</dbReference>
<accession>A0AAX4IML6</accession>
<dbReference type="PANTHER" id="PTHR33365">
    <property type="entry name" value="YALI0B05434P"/>
    <property type="match status" value="1"/>
</dbReference>
<evidence type="ECO:0000256" key="1">
    <source>
        <dbReference type="ARBA" id="ARBA00004685"/>
    </source>
</evidence>
<proteinExistence type="inferred from homology"/>
<comment type="similarity">
    <text evidence="2">Belongs to the ustYa family.</text>
</comment>
<keyword evidence="4" id="KW-0812">Transmembrane</keyword>
<name>A0AAX4IML6_9PEZI</name>
<dbReference type="RefSeq" id="XP_062781370.1">
    <property type="nucleotide sequence ID" value="XM_062925319.1"/>
</dbReference>
<evidence type="ECO:0000256" key="2">
    <source>
        <dbReference type="ARBA" id="ARBA00035112"/>
    </source>
</evidence>
<dbReference type="GO" id="GO:0043386">
    <property type="term" value="P:mycotoxin biosynthetic process"/>
    <property type="evidence" value="ECO:0007669"/>
    <property type="project" value="InterPro"/>
</dbReference>
<dbReference type="GeneID" id="87945663"/>
<comment type="pathway">
    <text evidence="1">Mycotoxin biosynthesis.</text>
</comment>
<evidence type="ECO:0000256" key="3">
    <source>
        <dbReference type="SAM" id="MobiDB-lite"/>
    </source>
</evidence>
<dbReference type="Proteomes" id="UP001322277">
    <property type="component" value="Chromosome 5"/>
</dbReference>
<keyword evidence="4" id="KW-0472">Membrane</keyword>
<feature type="transmembrane region" description="Helical" evidence="4">
    <location>
        <begin position="44"/>
        <end position="63"/>
    </location>
</feature>
<dbReference type="PANTHER" id="PTHR33365:SF4">
    <property type="entry name" value="CYCLOCHLOROTINE BIOSYNTHESIS PROTEIN O"/>
    <property type="match status" value="1"/>
</dbReference>
<feature type="region of interest" description="Disordered" evidence="3">
    <location>
        <begin position="1"/>
        <end position="28"/>
    </location>
</feature>
<gene>
    <name evidence="5" type="ORF">CDEST_09160</name>
</gene>
<evidence type="ECO:0000256" key="4">
    <source>
        <dbReference type="SAM" id="Phobius"/>
    </source>
</evidence>
<evidence type="ECO:0000313" key="6">
    <source>
        <dbReference type="Proteomes" id="UP001322277"/>
    </source>
</evidence>
<dbReference type="KEGG" id="cdet:87945663"/>
<dbReference type="AlphaFoldDB" id="A0AAX4IML6"/>
<keyword evidence="4" id="KW-1133">Transmembrane helix</keyword>
<reference evidence="6" key="1">
    <citation type="journal article" date="2023" name="bioRxiv">
        <title>Complete genome of the Medicago anthracnose fungus, Colletotrichum destructivum, reveals a mini-chromosome-like region within a core chromosome.</title>
        <authorList>
            <person name="Lapalu N."/>
            <person name="Simon A."/>
            <person name="Lu A."/>
            <person name="Plaumann P.-L."/>
            <person name="Amselem J."/>
            <person name="Pigne S."/>
            <person name="Auger A."/>
            <person name="Koch C."/>
            <person name="Dallery J.-F."/>
            <person name="O'Connell R.J."/>
        </authorList>
    </citation>
    <scope>NUCLEOTIDE SEQUENCE [LARGE SCALE GENOMIC DNA]</scope>
    <source>
        <strain evidence="6">CBS 520.97</strain>
    </source>
</reference>